<proteinExistence type="predicted"/>
<keyword evidence="1" id="KW-0489">Methyltransferase</keyword>
<dbReference type="Pfam" id="PF05369">
    <property type="entry name" value="MtmB"/>
    <property type="match status" value="1"/>
</dbReference>
<evidence type="ECO:0000313" key="2">
    <source>
        <dbReference type="Proteomes" id="UP000192391"/>
    </source>
</evidence>
<organism evidence="1 2">
    <name type="scientific">Eubacterium limosum</name>
    <dbReference type="NCBI Taxonomy" id="1736"/>
    <lineage>
        <taxon>Bacteria</taxon>
        <taxon>Bacillati</taxon>
        <taxon>Bacillota</taxon>
        <taxon>Clostridia</taxon>
        <taxon>Eubacteriales</taxon>
        <taxon>Eubacteriaceae</taxon>
        <taxon>Eubacterium</taxon>
    </lineage>
</organism>
<evidence type="ECO:0000313" key="1">
    <source>
        <dbReference type="EMBL" id="ARD64968.1"/>
    </source>
</evidence>
<dbReference type="Gene3D" id="3.20.20.460">
    <property type="entry name" value="Monomethylamine methyltransferase MtmB"/>
    <property type="match status" value="1"/>
</dbReference>
<dbReference type="GO" id="GO:0008168">
    <property type="term" value="F:methyltransferase activity"/>
    <property type="evidence" value="ECO:0007669"/>
    <property type="project" value="UniProtKB-KW"/>
</dbReference>
<accession>A0AAC9QSM0</accession>
<protein>
    <submittedName>
        <fullName evidence="1">Monomethylamine--corrinoid methyltransferase</fullName>
    </submittedName>
</protein>
<dbReference type="SUPFAM" id="SSF75098">
    <property type="entry name" value="Monomethylamine methyltransferase MtmB"/>
    <property type="match status" value="1"/>
</dbReference>
<reference evidence="2" key="1">
    <citation type="journal article" date="2017" name="Sci. Rep.">
        <title>Determination of the Genome and Primary Transcriptome of Syngas Fermenting Eubacterium limosum ATCC 8486.</title>
        <authorList>
            <person name="Song Y."/>
            <person name="Shin J."/>
            <person name="Jeong Y."/>
            <person name="Jin S."/>
            <person name="Lee J.K."/>
            <person name="Kim D.R."/>
            <person name="Kim S.C."/>
            <person name="Cho S."/>
            <person name="Cho B.K."/>
        </authorList>
    </citation>
    <scope>NUCLEOTIDE SEQUENCE [LARGE SCALE GENOMIC DNA]</scope>
    <source>
        <strain evidence="2">ATCC 8486</strain>
    </source>
</reference>
<gene>
    <name evidence="1" type="ORF">B2M23_05160</name>
</gene>
<dbReference type="GO" id="GO:0032259">
    <property type="term" value="P:methylation"/>
    <property type="evidence" value="ECO:0007669"/>
    <property type="project" value="UniProtKB-KW"/>
</dbReference>
<sequence length="247" mass="26415">MCADFPGGMRPSDSHEVSQLNELKIDVGALVVAAHYATAGVNVMVEQMPIFGGYAGGLEETTIVDVATTINSFVMMQATWHLDGPVHVRWGITTAREALAVAGHAAMAIEANTDLILGNQYYTLAGPCTVMCLLETAAQAITDTASGREVLSGVAAAKGVATNTFTGMEARFMGEVAHAVAGMETAKVNEILDKLVAMYEKDYKTAPQGQTFAECYDTKKLLPSDEYLKVYDEAVEIMKGLGLSYWD</sequence>
<dbReference type="Proteomes" id="UP000192391">
    <property type="component" value="Chromosome"/>
</dbReference>
<keyword evidence="1" id="KW-0808">Transferase</keyword>
<name>A0AAC9QSM0_EUBLI</name>
<dbReference type="InterPro" id="IPR036655">
    <property type="entry name" value="MtmB_sf"/>
</dbReference>
<dbReference type="EMBL" id="CP019962">
    <property type="protein sequence ID" value="ARD64968.1"/>
    <property type="molecule type" value="Genomic_DNA"/>
</dbReference>
<dbReference type="InterPro" id="IPR008031">
    <property type="entry name" value="MtmB_MeTrfase"/>
</dbReference>
<dbReference type="AlphaFoldDB" id="A0AAC9QSM0"/>
<dbReference type="KEGG" id="elim:B2M23_05160"/>